<feature type="transmembrane region" description="Helical" evidence="6">
    <location>
        <begin position="184"/>
        <end position="202"/>
    </location>
</feature>
<sequence>MKLQRADLAIVSASILWGLNYCTVKLLVTSLPPLLVGFLRFLLSALVMLALLRLIEGSIKISWRHLGALIGAGVLGFGFQQIFFLYGSSYAEASMGALIGAFTNAIMTVVASLIARERMTGLMIGGLFAACMGMVLVVTGSGGSLAVTGTNWIGLGLYFGAGILSGLTPLLTHRTLSHYSPLRVTSWMLVVGCAFFVVPGAMSAPSAHLSTLPMLIIPALLFTAIGATGLTNVLWNYGLTRVGVVRLSIYGYLPSIFGVLMSALLLGEVLTTTQWWGTALTIAGVLVSQLKSLDVQALFRKALLKQRTARRESVLVLNSGTMKK</sequence>
<evidence type="ECO:0000256" key="6">
    <source>
        <dbReference type="SAM" id="Phobius"/>
    </source>
</evidence>
<feature type="transmembrane region" description="Helical" evidence="6">
    <location>
        <begin position="214"/>
        <end position="235"/>
    </location>
</feature>
<evidence type="ECO:0000256" key="3">
    <source>
        <dbReference type="ARBA" id="ARBA00022692"/>
    </source>
</evidence>
<feature type="transmembrane region" description="Helical" evidence="6">
    <location>
        <begin position="152"/>
        <end position="172"/>
    </location>
</feature>
<dbReference type="PANTHER" id="PTHR32322:SF2">
    <property type="entry name" value="EAMA DOMAIN-CONTAINING PROTEIN"/>
    <property type="match status" value="1"/>
</dbReference>
<dbReference type="Pfam" id="PF00892">
    <property type="entry name" value="EamA"/>
    <property type="match status" value="2"/>
</dbReference>
<dbReference type="InterPro" id="IPR000620">
    <property type="entry name" value="EamA_dom"/>
</dbReference>
<protein>
    <submittedName>
        <fullName evidence="8">Membrane protein</fullName>
    </submittedName>
</protein>
<evidence type="ECO:0000256" key="2">
    <source>
        <dbReference type="ARBA" id="ARBA00007362"/>
    </source>
</evidence>
<dbReference type="AlphaFoldDB" id="A0A8J3HU12"/>
<dbReference type="EMBL" id="BNJF01000001">
    <property type="protein sequence ID" value="GHO43266.1"/>
    <property type="molecule type" value="Genomic_DNA"/>
</dbReference>
<feature type="transmembrane region" description="Helical" evidence="6">
    <location>
        <begin position="93"/>
        <end position="115"/>
    </location>
</feature>
<feature type="transmembrane region" description="Helical" evidence="6">
    <location>
        <begin position="66"/>
        <end position="87"/>
    </location>
</feature>
<dbReference type="SUPFAM" id="SSF103481">
    <property type="entry name" value="Multidrug resistance efflux transporter EmrE"/>
    <property type="match status" value="2"/>
</dbReference>
<evidence type="ECO:0000256" key="5">
    <source>
        <dbReference type="ARBA" id="ARBA00023136"/>
    </source>
</evidence>
<evidence type="ECO:0000313" key="8">
    <source>
        <dbReference type="EMBL" id="GHO43266.1"/>
    </source>
</evidence>
<feature type="transmembrane region" description="Helical" evidence="6">
    <location>
        <begin position="34"/>
        <end position="54"/>
    </location>
</feature>
<accession>A0A8J3HU12</accession>
<gene>
    <name evidence="8" type="ORF">KSX_14290</name>
</gene>
<feature type="transmembrane region" description="Helical" evidence="6">
    <location>
        <begin position="7"/>
        <end position="28"/>
    </location>
</feature>
<keyword evidence="4 6" id="KW-1133">Transmembrane helix</keyword>
<evidence type="ECO:0000256" key="1">
    <source>
        <dbReference type="ARBA" id="ARBA00004141"/>
    </source>
</evidence>
<dbReference type="InterPro" id="IPR050638">
    <property type="entry name" value="AA-Vitamin_Transporters"/>
</dbReference>
<feature type="domain" description="EamA" evidence="7">
    <location>
        <begin position="6"/>
        <end position="138"/>
    </location>
</feature>
<name>A0A8J3HU12_9CHLR</name>
<comment type="subcellular location">
    <subcellularLocation>
        <location evidence="1">Membrane</location>
        <topology evidence="1">Multi-pass membrane protein</topology>
    </subcellularLocation>
</comment>
<evidence type="ECO:0000259" key="7">
    <source>
        <dbReference type="Pfam" id="PF00892"/>
    </source>
</evidence>
<dbReference type="InterPro" id="IPR037185">
    <property type="entry name" value="EmrE-like"/>
</dbReference>
<comment type="similarity">
    <text evidence="2">Belongs to the EamA transporter family.</text>
</comment>
<keyword evidence="9" id="KW-1185">Reference proteome</keyword>
<keyword evidence="5 6" id="KW-0472">Membrane</keyword>
<feature type="transmembrane region" description="Helical" evidence="6">
    <location>
        <begin position="247"/>
        <end position="267"/>
    </location>
</feature>
<dbReference type="Proteomes" id="UP000612362">
    <property type="component" value="Unassembled WGS sequence"/>
</dbReference>
<organism evidence="8 9">
    <name type="scientific">Ktedonospora formicarum</name>
    <dbReference type="NCBI Taxonomy" id="2778364"/>
    <lineage>
        <taxon>Bacteria</taxon>
        <taxon>Bacillati</taxon>
        <taxon>Chloroflexota</taxon>
        <taxon>Ktedonobacteria</taxon>
        <taxon>Ktedonobacterales</taxon>
        <taxon>Ktedonobacteraceae</taxon>
        <taxon>Ktedonospora</taxon>
    </lineage>
</organism>
<dbReference type="RefSeq" id="WP_220192749.1">
    <property type="nucleotide sequence ID" value="NZ_BNJF01000001.1"/>
</dbReference>
<proteinExistence type="inferred from homology"/>
<dbReference type="GO" id="GO:0016020">
    <property type="term" value="C:membrane"/>
    <property type="evidence" value="ECO:0007669"/>
    <property type="project" value="UniProtKB-SubCell"/>
</dbReference>
<comment type="caution">
    <text evidence="8">The sequence shown here is derived from an EMBL/GenBank/DDBJ whole genome shotgun (WGS) entry which is preliminary data.</text>
</comment>
<feature type="transmembrane region" description="Helical" evidence="6">
    <location>
        <begin position="273"/>
        <end position="290"/>
    </location>
</feature>
<feature type="transmembrane region" description="Helical" evidence="6">
    <location>
        <begin position="122"/>
        <end position="146"/>
    </location>
</feature>
<evidence type="ECO:0000313" key="9">
    <source>
        <dbReference type="Proteomes" id="UP000612362"/>
    </source>
</evidence>
<feature type="domain" description="EamA" evidence="7">
    <location>
        <begin position="153"/>
        <end position="287"/>
    </location>
</feature>
<keyword evidence="3 6" id="KW-0812">Transmembrane</keyword>
<evidence type="ECO:0000256" key="4">
    <source>
        <dbReference type="ARBA" id="ARBA00022989"/>
    </source>
</evidence>
<dbReference type="PANTHER" id="PTHR32322">
    <property type="entry name" value="INNER MEMBRANE TRANSPORTER"/>
    <property type="match status" value="1"/>
</dbReference>
<reference evidence="8" key="1">
    <citation type="submission" date="2020-10" db="EMBL/GenBank/DDBJ databases">
        <title>Taxonomic study of unclassified bacteria belonging to the class Ktedonobacteria.</title>
        <authorList>
            <person name="Yabe S."/>
            <person name="Wang C.M."/>
            <person name="Zheng Y."/>
            <person name="Sakai Y."/>
            <person name="Cavaletti L."/>
            <person name="Monciardini P."/>
            <person name="Donadio S."/>
        </authorList>
    </citation>
    <scope>NUCLEOTIDE SEQUENCE</scope>
    <source>
        <strain evidence="8">SOSP1-1</strain>
    </source>
</reference>